<dbReference type="EMBL" id="FQZT01000022">
    <property type="protein sequence ID" value="SHJ87973.1"/>
    <property type="molecule type" value="Genomic_DNA"/>
</dbReference>
<keyword evidence="3" id="KW-1185">Reference proteome</keyword>
<protein>
    <submittedName>
        <fullName evidence="2">Predicted regulator of Ras-like GTPase activity, Roadblock/LC7/MglB family</fullName>
    </submittedName>
</protein>
<dbReference type="STRING" id="1122189.SAMN02745165_03425"/>
<gene>
    <name evidence="2" type="ORF">SAMN02745165_03425</name>
</gene>
<accession>A0A1M6MXC8</accession>
<proteinExistence type="predicted"/>
<dbReference type="OrthoDB" id="5402169at2"/>
<evidence type="ECO:0000259" key="1">
    <source>
        <dbReference type="SMART" id="SM00960"/>
    </source>
</evidence>
<sequence>MPFKSLLNRLLEDIPGALGAIIIDWEGEAVDHVARMDDYDIKVFGAHQGIILNLLRDSMQRVDCGELEEVLIRTGENKTLIAPLTVDYFLVLTLGPQSIATRAASRMRHCVEELRPEFEF</sequence>
<dbReference type="SUPFAM" id="SSF103196">
    <property type="entry name" value="Roadblock/LC7 domain"/>
    <property type="match status" value="1"/>
</dbReference>
<reference evidence="2 3" key="1">
    <citation type="submission" date="2016-11" db="EMBL/GenBank/DDBJ databases">
        <authorList>
            <person name="Jaros S."/>
            <person name="Januszkiewicz K."/>
            <person name="Wedrychowicz H."/>
        </authorList>
    </citation>
    <scope>NUCLEOTIDE SEQUENCE [LARGE SCALE GENOMIC DNA]</scope>
    <source>
        <strain evidence="2 3">DSM 5091</strain>
    </source>
</reference>
<organism evidence="2 3">
    <name type="scientific">Malonomonas rubra DSM 5091</name>
    <dbReference type="NCBI Taxonomy" id="1122189"/>
    <lineage>
        <taxon>Bacteria</taxon>
        <taxon>Pseudomonadati</taxon>
        <taxon>Thermodesulfobacteriota</taxon>
        <taxon>Desulfuromonadia</taxon>
        <taxon>Desulfuromonadales</taxon>
        <taxon>Geopsychrobacteraceae</taxon>
        <taxon>Malonomonas</taxon>
    </lineage>
</organism>
<feature type="domain" description="Roadblock/LAMTOR2" evidence="1">
    <location>
        <begin position="4"/>
        <end position="94"/>
    </location>
</feature>
<dbReference type="Proteomes" id="UP000184171">
    <property type="component" value="Unassembled WGS sequence"/>
</dbReference>
<evidence type="ECO:0000313" key="2">
    <source>
        <dbReference type="EMBL" id="SHJ87973.1"/>
    </source>
</evidence>
<dbReference type="SMART" id="SM00960">
    <property type="entry name" value="Robl_LC7"/>
    <property type="match status" value="1"/>
</dbReference>
<dbReference type="InterPro" id="IPR004942">
    <property type="entry name" value="Roadblock/LAMTOR2_dom"/>
</dbReference>
<dbReference type="Pfam" id="PF03259">
    <property type="entry name" value="Robl_LC7"/>
    <property type="match status" value="1"/>
</dbReference>
<dbReference type="AlphaFoldDB" id="A0A1M6MXC8"/>
<dbReference type="Gene3D" id="3.30.450.30">
    <property type="entry name" value="Dynein light chain 2a, cytoplasmic"/>
    <property type="match status" value="1"/>
</dbReference>
<evidence type="ECO:0000313" key="3">
    <source>
        <dbReference type="Proteomes" id="UP000184171"/>
    </source>
</evidence>
<dbReference type="RefSeq" id="WP_072909951.1">
    <property type="nucleotide sequence ID" value="NZ_FQZT01000022.1"/>
</dbReference>
<name>A0A1M6MXC8_MALRU</name>